<evidence type="ECO:0000313" key="1">
    <source>
        <dbReference type="EMBL" id="KAF2891483.1"/>
    </source>
</evidence>
<name>A0A8K0CVI7_IGNLU</name>
<organism evidence="1 2">
    <name type="scientific">Ignelater luminosus</name>
    <name type="common">Cucubano</name>
    <name type="synonym">Pyrophorus luminosus</name>
    <dbReference type="NCBI Taxonomy" id="2038154"/>
    <lineage>
        <taxon>Eukaryota</taxon>
        <taxon>Metazoa</taxon>
        <taxon>Ecdysozoa</taxon>
        <taxon>Arthropoda</taxon>
        <taxon>Hexapoda</taxon>
        <taxon>Insecta</taxon>
        <taxon>Pterygota</taxon>
        <taxon>Neoptera</taxon>
        <taxon>Endopterygota</taxon>
        <taxon>Coleoptera</taxon>
        <taxon>Polyphaga</taxon>
        <taxon>Elateriformia</taxon>
        <taxon>Elateroidea</taxon>
        <taxon>Elateridae</taxon>
        <taxon>Agrypninae</taxon>
        <taxon>Pyrophorini</taxon>
        <taxon>Ignelater</taxon>
    </lineage>
</organism>
<evidence type="ECO:0000313" key="2">
    <source>
        <dbReference type="Proteomes" id="UP000801492"/>
    </source>
</evidence>
<sequence length="85" mass="9985">MPIRRISNPDSPTRLSGRHFLDYFPPSEKRKHNVKQCVVCSAKKVRIIDKENYLLLTANLTDLTLDPIAHNWMPLSWLFREIKLP</sequence>
<comment type="caution">
    <text evidence="1">The sequence shown here is derived from an EMBL/GenBank/DDBJ whole genome shotgun (WGS) entry which is preliminary data.</text>
</comment>
<gene>
    <name evidence="1" type="ORF">ILUMI_14690</name>
</gene>
<protein>
    <submittedName>
        <fullName evidence="1">Uncharacterized protein</fullName>
    </submittedName>
</protein>
<dbReference type="AlphaFoldDB" id="A0A8K0CVI7"/>
<dbReference type="Proteomes" id="UP000801492">
    <property type="component" value="Unassembled WGS sequence"/>
</dbReference>
<feature type="non-terminal residue" evidence="1">
    <location>
        <position position="1"/>
    </location>
</feature>
<dbReference type="EMBL" id="VTPC01030825">
    <property type="protein sequence ID" value="KAF2891483.1"/>
    <property type="molecule type" value="Genomic_DNA"/>
</dbReference>
<reference evidence="1" key="1">
    <citation type="submission" date="2019-08" db="EMBL/GenBank/DDBJ databases">
        <title>The genome of the North American firefly Photinus pyralis.</title>
        <authorList>
            <consortium name="Photinus pyralis genome working group"/>
            <person name="Fallon T.R."/>
            <person name="Sander Lower S.E."/>
            <person name="Weng J.-K."/>
        </authorList>
    </citation>
    <scope>NUCLEOTIDE SEQUENCE</scope>
    <source>
        <strain evidence="1">TRF0915ILg1</strain>
        <tissue evidence="1">Whole body</tissue>
    </source>
</reference>
<accession>A0A8K0CVI7</accession>
<keyword evidence="2" id="KW-1185">Reference proteome</keyword>
<proteinExistence type="predicted"/>